<accession>A0A2T4IBD1</accession>
<evidence type="ECO:0000313" key="1">
    <source>
        <dbReference type="EMBL" id="PTD95026.1"/>
    </source>
</evidence>
<dbReference type="Gene3D" id="3.90.226.10">
    <property type="entry name" value="2-enoyl-CoA Hydratase, Chain A, domain 1"/>
    <property type="match status" value="1"/>
</dbReference>
<dbReference type="InterPro" id="IPR029045">
    <property type="entry name" value="ClpP/crotonase-like_dom_sf"/>
</dbReference>
<reference evidence="1 2" key="2">
    <citation type="submission" date="2018-04" db="EMBL/GenBank/DDBJ databases">
        <title>Thauera lacus sp. nov., isolated from an saline lake in Inner Mongolia, China.</title>
        <authorList>
            <person name="Liang Q.-Y."/>
        </authorList>
    </citation>
    <scope>NUCLEOTIDE SEQUENCE [LARGE SCALE GENOMIC DNA]</scope>
    <source>
        <strain evidence="1 2">D20</strain>
    </source>
</reference>
<reference evidence="1 2" key="1">
    <citation type="submission" date="2018-03" db="EMBL/GenBank/DDBJ databases">
        <authorList>
            <person name="Keele B.F."/>
        </authorList>
    </citation>
    <scope>NUCLEOTIDE SEQUENCE [LARGE SCALE GENOMIC DNA]</scope>
    <source>
        <strain evidence="1 2">D20</strain>
    </source>
</reference>
<proteinExistence type="predicted"/>
<protein>
    <recommendedName>
        <fullName evidence="3">Serine dehydrogenase proteinase</fullName>
    </recommendedName>
</protein>
<keyword evidence="2" id="KW-1185">Reference proteome</keyword>
<evidence type="ECO:0000313" key="2">
    <source>
        <dbReference type="Proteomes" id="UP000241193"/>
    </source>
</evidence>
<comment type="caution">
    <text evidence="1">The sequence shown here is derived from an EMBL/GenBank/DDBJ whole genome shotgun (WGS) entry which is preliminary data.</text>
</comment>
<dbReference type="PANTHER" id="PTHR35984:SF1">
    <property type="entry name" value="PERIPLASMIC SERINE PROTEASE"/>
    <property type="match status" value="1"/>
</dbReference>
<dbReference type="InterPro" id="IPR002825">
    <property type="entry name" value="Pept_S49_ser-pept_pro"/>
</dbReference>
<name>A0A2T4IBD1_9RHOO</name>
<dbReference type="SUPFAM" id="SSF52096">
    <property type="entry name" value="ClpP/crotonase"/>
    <property type="match status" value="1"/>
</dbReference>
<organism evidence="1 2">
    <name type="scientific">Pseudothauera lacus</name>
    <dbReference type="NCBI Taxonomy" id="2136175"/>
    <lineage>
        <taxon>Bacteria</taxon>
        <taxon>Pseudomonadati</taxon>
        <taxon>Pseudomonadota</taxon>
        <taxon>Betaproteobacteria</taxon>
        <taxon>Rhodocyclales</taxon>
        <taxon>Zoogloeaceae</taxon>
        <taxon>Pseudothauera</taxon>
    </lineage>
</organism>
<dbReference type="Proteomes" id="UP000241193">
    <property type="component" value="Unassembled WGS sequence"/>
</dbReference>
<sequence>MDQENNSPARKIKQPPVLFARTQEVIARVSAIVGGPLITYWNNPRGSVCANDVVALNEILEGAGFHDTIYLFIKSDGGSGQVSLRFVNLLRQHCRRLVALVPLECASAATMITLGADEIRMGPTAFLTAVDTSLNHALSPVDRDNDRVSVSLDELNRVIRRWRAEQHDSTENPYKSLFSYVHPLVIGAVDRAESLSVMLCRELLAYHIADEARAHEIAATLNSKYPSHSYPILLNEAAKIGLNATPLAPEVNALLLELNRLYSEMGQKATTDFDEIRAHGNEILNILEGKDMQVFYQHDKDWYYRSEERRWITMNDDSSWRSISRVGGKLRRRIVHIA</sequence>
<gene>
    <name evidence="1" type="ORF">C8261_16430</name>
</gene>
<dbReference type="EMBL" id="PZKC01000021">
    <property type="protein sequence ID" value="PTD95026.1"/>
    <property type="molecule type" value="Genomic_DNA"/>
</dbReference>
<dbReference type="PANTHER" id="PTHR35984">
    <property type="entry name" value="PERIPLASMIC SERINE PROTEASE"/>
    <property type="match status" value="1"/>
</dbReference>
<dbReference type="OrthoDB" id="1493005at2"/>
<dbReference type="AlphaFoldDB" id="A0A2T4IBD1"/>
<dbReference type="GO" id="GO:0016020">
    <property type="term" value="C:membrane"/>
    <property type="evidence" value="ECO:0007669"/>
    <property type="project" value="InterPro"/>
</dbReference>
<evidence type="ECO:0008006" key="3">
    <source>
        <dbReference type="Google" id="ProtNLM"/>
    </source>
</evidence>